<feature type="domain" description="SANT" evidence="3">
    <location>
        <begin position="447"/>
        <end position="495"/>
    </location>
</feature>
<feature type="region of interest" description="Disordered" evidence="1">
    <location>
        <begin position="338"/>
        <end position="383"/>
    </location>
</feature>
<feature type="region of interest" description="Disordered" evidence="1">
    <location>
        <begin position="530"/>
        <end position="561"/>
    </location>
</feature>
<dbReference type="GO" id="GO:0044877">
    <property type="term" value="F:protein-containing complex binding"/>
    <property type="evidence" value="ECO:0007669"/>
    <property type="project" value="TreeGrafter"/>
</dbReference>
<feature type="compositionally biased region" description="Low complexity" evidence="1">
    <location>
        <begin position="138"/>
        <end position="147"/>
    </location>
</feature>
<evidence type="ECO:0000259" key="3">
    <source>
        <dbReference type="PROSITE" id="PS51293"/>
    </source>
</evidence>
<dbReference type="AlphaFoldDB" id="A0A8H7Y543"/>
<dbReference type="OrthoDB" id="275457at2759"/>
<dbReference type="InterPro" id="IPR036291">
    <property type="entry name" value="NAD(P)-bd_dom_sf"/>
</dbReference>
<feature type="domain" description="HTH myb-type" evidence="4">
    <location>
        <begin position="441"/>
        <end position="495"/>
    </location>
</feature>
<sequence length="893" mass="98057">MTFRVEKGGTLFRPVVKSRARTANSSRQASVAAGEQLRLEARQETPHEEGTSSHLTSSQSRNQKEHSISQQPEPDPVNRINVCSQDPFTIPSQPPPPVPTAAASLIGIPTVPIRRSTPIIVQTRNTSNSRPISSLGSTTNGNNHTNTVDSTINHDSFSVESIQVDESRAIPLSSIRSSQSTGEPTANPTAALTNSNSATATIGEANPLDHNAKGKGRRKSLEVTGSKKRKRRKGESQEGEDVENAEDVPPTKHPRSRASSSTPRPRKRVPSPPPYDPDADPGEDIDPTTVTMASLCTDTGQGRVSKKAAEILSNHAAWKIKNREKRARMKQIMEAKKYGREEEAEAELNAESSTAENGTTPAQENASAHHTVTDDTGNGFDYSQDLTTSRFNVQVRIGPNGETIIDENSLVVDRVEDDGTENYTHVVESDHTKFVNSGTYSKRYRGSRWSAEETELFYDALSQYGENYELIAYVLPGRDRKSCKNKFKVEDKRNHARINHCLNNSIPVDMTTLSRMTGKDFTGPVPEIRAPTPLPQIPPAENDSVENTPVQSTVKKRSRSKSHGLDSGVVVIGDAETFSSGRHIAKSITTNTAQGRLPVRIQISSRNPSKIFESLQFDKNIPQDYLLPPVSVDITNPSTLQTAFQGANVIVSLVGIMHGTPQEFERIQLQGAENVARAAKEAGAKLIHISAIGADPHSSIPYWRTKGMAENSIFRIDPSSTIIRPSLIFGPEDDFFNRFARLSSFLPFLPVFGGGKARFQPIYVGDLALLVAYLSTSKDTRLLKLFEGRVIEAGGPQTFTYKELMQMVLDVTGRKRLIISLPFVVGTLQGALLEKLPVNLFTVTRSQVEQLRFDNVINQPMPPDHISLQDAIRHFGPNGPLRTVAEVLPTYLH</sequence>
<dbReference type="InterPro" id="IPR051207">
    <property type="entry name" value="ComplexI_NDUFA9_subunit"/>
</dbReference>
<dbReference type="Gene3D" id="3.40.50.720">
    <property type="entry name" value="NAD(P)-binding Rossmann-like Domain"/>
    <property type="match status" value="1"/>
</dbReference>
<feature type="region of interest" description="Disordered" evidence="1">
    <location>
        <begin position="123"/>
        <end position="148"/>
    </location>
</feature>
<dbReference type="InterPro" id="IPR009057">
    <property type="entry name" value="Homeodomain-like_sf"/>
</dbReference>
<dbReference type="Pfam" id="PF13460">
    <property type="entry name" value="NAD_binding_10"/>
    <property type="match status" value="1"/>
</dbReference>
<reference evidence="5" key="1">
    <citation type="submission" date="2021-02" db="EMBL/GenBank/DDBJ databases">
        <title>Psilocybe cubensis genome.</title>
        <authorList>
            <person name="Mckernan K.J."/>
            <person name="Crawford S."/>
            <person name="Trippe A."/>
            <person name="Kane L.T."/>
            <person name="Mclaughlin S."/>
        </authorList>
    </citation>
    <scope>NUCLEOTIDE SEQUENCE [LARGE SCALE GENOMIC DNA]</scope>
    <source>
        <strain evidence="5">MGC-MH-2018</strain>
    </source>
</reference>
<dbReference type="InterPro" id="IPR001005">
    <property type="entry name" value="SANT/Myb"/>
</dbReference>
<dbReference type="PROSITE" id="PS51294">
    <property type="entry name" value="HTH_MYB"/>
    <property type="match status" value="1"/>
</dbReference>
<dbReference type="InterPro" id="IPR017884">
    <property type="entry name" value="SANT_dom"/>
</dbReference>
<accession>A0A8H7Y543</accession>
<dbReference type="PANTHER" id="PTHR12126:SF11">
    <property type="entry name" value="NADH DEHYDROGENASE [UBIQUINONE] 1 ALPHA SUBCOMPLEX SUBUNIT 9, MITOCHONDRIAL"/>
    <property type="match status" value="1"/>
</dbReference>
<evidence type="ECO:0000313" key="5">
    <source>
        <dbReference type="EMBL" id="KAG5173950.1"/>
    </source>
</evidence>
<proteinExistence type="predicted"/>
<feature type="region of interest" description="Disordered" evidence="1">
    <location>
        <begin position="16"/>
        <end position="98"/>
    </location>
</feature>
<dbReference type="CDD" id="cd00167">
    <property type="entry name" value="SANT"/>
    <property type="match status" value="1"/>
</dbReference>
<dbReference type="GO" id="GO:0005739">
    <property type="term" value="C:mitochondrion"/>
    <property type="evidence" value="ECO:0007669"/>
    <property type="project" value="TreeGrafter"/>
</dbReference>
<comment type="caution">
    <text evidence="5">The sequence shown here is derived from an EMBL/GenBank/DDBJ whole genome shotgun (WGS) entry which is preliminary data.</text>
</comment>
<feature type="compositionally biased region" description="Polar residues" evidence="1">
    <location>
        <begin position="174"/>
        <end position="183"/>
    </location>
</feature>
<feature type="compositionally biased region" description="Polar residues" evidence="1">
    <location>
        <begin position="52"/>
        <end position="61"/>
    </location>
</feature>
<dbReference type="PROSITE" id="PS51293">
    <property type="entry name" value="SANT"/>
    <property type="match status" value="1"/>
</dbReference>
<feature type="compositionally biased region" description="Acidic residues" evidence="1">
    <location>
        <begin position="237"/>
        <end position="246"/>
    </location>
</feature>
<gene>
    <name evidence="5" type="ORF">JR316_000608</name>
</gene>
<dbReference type="EMBL" id="JAFIQS010000001">
    <property type="protein sequence ID" value="KAG5173950.1"/>
    <property type="molecule type" value="Genomic_DNA"/>
</dbReference>
<evidence type="ECO:0000259" key="4">
    <source>
        <dbReference type="PROSITE" id="PS51294"/>
    </source>
</evidence>
<feature type="domain" description="Myb-like" evidence="2">
    <location>
        <begin position="441"/>
        <end position="488"/>
    </location>
</feature>
<feature type="compositionally biased region" description="Acidic residues" evidence="1">
    <location>
        <begin position="277"/>
        <end position="286"/>
    </location>
</feature>
<dbReference type="Pfam" id="PF15963">
    <property type="entry name" value="Myb_DNA-bind_7"/>
    <property type="match status" value="1"/>
</dbReference>
<dbReference type="SUPFAM" id="SSF51735">
    <property type="entry name" value="NAD(P)-binding Rossmann-fold domains"/>
    <property type="match status" value="1"/>
</dbReference>
<dbReference type="CDD" id="cd05271">
    <property type="entry name" value="NDUFA9_like_SDR_a"/>
    <property type="match status" value="1"/>
</dbReference>
<evidence type="ECO:0000256" key="1">
    <source>
        <dbReference type="SAM" id="MobiDB-lite"/>
    </source>
</evidence>
<dbReference type="SUPFAM" id="SSF46689">
    <property type="entry name" value="Homeodomain-like"/>
    <property type="match status" value="1"/>
</dbReference>
<organism evidence="5">
    <name type="scientific">Psilocybe cubensis</name>
    <name type="common">Psychedelic mushroom</name>
    <name type="synonym">Stropharia cubensis</name>
    <dbReference type="NCBI Taxonomy" id="181762"/>
    <lineage>
        <taxon>Eukaryota</taxon>
        <taxon>Fungi</taxon>
        <taxon>Dikarya</taxon>
        <taxon>Basidiomycota</taxon>
        <taxon>Agaricomycotina</taxon>
        <taxon>Agaricomycetes</taxon>
        <taxon>Agaricomycetidae</taxon>
        <taxon>Agaricales</taxon>
        <taxon>Agaricineae</taxon>
        <taxon>Strophariaceae</taxon>
        <taxon>Psilocybe</taxon>
    </lineage>
</organism>
<protein>
    <submittedName>
        <fullName evidence="5">Uncharacterized protein</fullName>
    </submittedName>
</protein>
<feature type="compositionally biased region" description="Basic and acidic residues" evidence="1">
    <location>
        <begin position="37"/>
        <end position="51"/>
    </location>
</feature>
<evidence type="ECO:0000259" key="2">
    <source>
        <dbReference type="PROSITE" id="PS50090"/>
    </source>
</evidence>
<dbReference type="SMART" id="SM00717">
    <property type="entry name" value="SANT"/>
    <property type="match status" value="1"/>
</dbReference>
<dbReference type="Gene3D" id="1.10.10.60">
    <property type="entry name" value="Homeodomain-like"/>
    <property type="match status" value="1"/>
</dbReference>
<feature type="compositionally biased region" description="Polar residues" evidence="1">
    <location>
        <begin position="358"/>
        <end position="376"/>
    </location>
</feature>
<dbReference type="PANTHER" id="PTHR12126">
    <property type="entry name" value="NADH-UBIQUINONE OXIDOREDUCTASE 39 KDA SUBUNIT-RELATED"/>
    <property type="match status" value="1"/>
</dbReference>
<dbReference type="InterPro" id="IPR039467">
    <property type="entry name" value="TFIIIB_B''_Myb"/>
</dbReference>
<name>A0A8H7Y543_PSICU</name>
<dbReference type="InterPro" id="IPR016040">
    <property type="entry name" value="NAD(P)-bd_dom"/>
</dbReference>
<feature type="region of interest" description="Disordered" evidence="1">
    <location>
        <begin position="173"/>
        <end position="289"/>
    </location>
</feature>
<feature type="compositionally biased region" description="Low complexity" evidence="1">
    <location>
        <begin position="184"/>
        <end position="201"/>
    </location>
</feature>
<dbReference type="PROSITE" id="PS50090">
    <property type="entry name" value="MYB_LIKE"/>
    <property type="match status" value="1"/>
</dbReference>
<feature type="compositionally biased region" description="Polar residues" evidence="1">
    <location>
        <begin position="123"/>
        <end position="137"/>
    </location>
</feature>
<dbReference type="InterPro" id="IPR017930">
    <property type="entry name" value="Myb_dom"/>
</dbReference>